<sequence length="71" mass="7332">MGALSFASCTATHILTVPVRGGLPPSAAVRVSLISACCSLSSGLVSTISAYLLPSECVCSFKLKWVVGFRL</sequence>
<dbReference type="Ensembl" id="ENSEEET00000021331.2">
    <property type="protein sequence ID" value="ENSEEEP00000021095.1"/>
    <property type="gene ID" value="ENSEEEG00000010289.2"/>
</dbReference>
<dbReference type="GeneTree" id="ENSGT01150000289760"/>
<reference evidence="1" key="3">
    <citation type="submission" date="2020-05" db="EMBL/GenBank/DDBJ databases">
        <title>Electrophorus electricus (electric eel) genome, fEleEle1, primary haplotype.</title>
        <authorList>
            <person name="Myers G."/>
            <person name="Meyer A."/>
            <person name="Fedrigo O."/>
            <person name="Formenti G."/>
            <person name="Rhie A."/>
            <person name="Tracey A."/>
            <person name="Sims Y."/>
            <person name="Jarvis E.D."/>
        </authorList>
    </citation>
    <scope>NUCLEOTIDE SEQUENCE [LARGE SCALE GENOMIC DNA]</scope>
</reference>
<reference evidence="1" key="4">
    <citation type="submission" date="2025-08" db="UniProtKB">
        <authorList>
            <consortium name="Ensembl"/>
        </authorList>
    </citation>
    <scope>IDENTIFICATION</scope>
</reference>
<protein>
    <submittedName>
        <fullName evidence="1">Uncharacterized protein</fullName>
    </submittedName>
</protein>
<dbReference type="Proteomes" id="UP000314983">
    <property type="component" value="Chromosome 2"/>
</dbReference>
<reference evidence="2" key="2">
    <citation type="journal article" date="2017" name="Sci. Adv.">
        <title>A tail of two voltages: Proteomic comparison of the three electric organs of the electric eel.</title>
        <authorList>
            <person name="Traeger L.L."/>
            <person name="Sabat G."/>
            <person name="Barrett-Wilt G.A."/>
            <person name="Wells G.B."/>
            <person name="Sussman M.R."/>
        </authorList>
    </citation>
    <scope>NUCLEOTIDE SEQUENCE [LARGE SCALE GENOMIC DNA]</scope>
</reference>
<proteinExistence type="predicted"/>
<reference evidence="2" key="1">
    <citation type="journal article" date="2014" name="Science">
        <title>Nonhuman genetics. Genomic basis for the convergent evolution of electric organs.</title>
        <authorList>
            <person name="Gallant J.R."/>
            <person name="Traeger L.L."/>
            <person name="Volkening J.D."/>
            <person name="Moffett H."/>
            <person name="Chen P.H."/>
            <person name="Novina C.D."/>
            <person name="Phillips G.N.Jr."/>
            <person name="Anand R."/>
            <person name="Wells G.B."/>
            <person name="Pinch M."/>
            <person name="Guth R."/>
            <person name="Unguez G.A."/>
            <person name="Albert J.S."/>
            <person name="Zakon H.H."/>
            <person name="Samanta M.P."/>
            <person name="Sussman M.R."/>
        </authorList>
    </citation>
    <scope>NUCLEOTIDE SEQUENCE [LARGE SCALE GENOMIC DNA]</scope>
</reference>
<reference evidence="1" key="5">
    <citation type="submission" date="2025-09" db="UniProtKB">
        <authorList>
            <consortium name="Ensembl"/>
        </authorList>
    </citation>
    <scope>IDENTIFICATION</scope>
</reference>
<accession>A0A4W4FAN7</accession>
<evidence type="ECO:0000313" key="2">
    <source>
        <dbReference type="Proteomes" id="UP000314983"/>
    </source>
</evidence>
<organism evidence="1 2">
    <name type="scientific">Electrophorus electricus</name>
    <name type="common">Electric eel</name>
    <name type="synonym">Gymnotus electricus</name>
    <dbReference type="NCBI Taxonomy" id="8005"/>
    <lineage>
        <taxon>Eukaryota</taxon>
        <taxon>Metazoa</taxon>
        <taxon>Chordata</taxon>
        <taxon>Craniata</taxon>
        <taxon>Vertebrata</taxon>
        <taxon>Euteleostomi</taxon>
        <taxon>Actinopterygii</taxon>
        <taxon>Neopterygii</taxon>
        <taxon>Teleostei</taxon>
        <taxon>Ostariophysi</taxon>
        <taxon>Gymnotiformes</taxon>
        <taxon>Gymnotoidei</taxon>
        <taxon>Gymnotidae</taxon>
        <taxon>Electrophorus</taxon>
    </lineage>
</organism>
<dbReference type="AlphaFoldDB" id="A0A4W4FAN7"/>
<dbReference type="OMA" id="ECVCSFK"/>
<keyword evidence="2" id="KW-1185">Reference proteome</keyword>
<name>A0A4W4FAN7_ELEEL</name>
<evidence type="ECO:0000313" key="1">
    <source>
        <dbReference type="Ensembl" id="ENSEEEP00000021095.1"/>
    </source>
</evidence>